<accession>A0ABS1L2B6</accession>
<reference evidence="1 2" key="1">
    <citation type="submission" date="2021-01" db="EMBL/GenBank/DDBJ databases">
        <title>Chryseolinea sp. Jin1 Genome sequencing and assembly.</title>
        <authorList>
            <person name="Kim I."/>
        </authorList>
    </citation>
    <scope>NUCLEOTIDE SEQUENCE [LARGE SCALE GENOMIC DNA]</scope>
    <source>
        <strain evidence="1 2">Jin1</strain>
    </source>
</reference>
<evidence type="ECO:0000313" key="1">
    <source>
        <dbReference type="EMBL" id="MBL0745087.1"/>
    </source>
</evidence>
<dbReference type="EMBL" id="JAERRB010000014">
    <property type="protein sequence ID" value="MBL0745087.1"/>
    <property type="molecule type" value="Genomic_DNA"/>
</dbReference>
<name>A0ABS1L2B6_9BACT</name>
<organism evidence="1 2">
    <name type="scientific">Chryseolinea lacunae</name>
    <dbReference type="NCBI Taxonomy" id="2801331"/>
    <lineage>
        <taxon>Bacteria</taxon>
        <taxon>Pseudomonadati</taxon>
        <taxon>Bacteroidota</taxon>
        <taxon>Cytophagia</taxon>
        <taxon>Cytophagales</taxon>
        <taxon>Fulvivirgaceae</taxon>
        <taxon>Chryseolinea</taxon>
    </lineage>
</organism>
<evidence type="ECO:0000313" key="2">
    <source>
        <dbReference type="Proteomes" id="UP000613030"/>
    </source>
</evidence>
<keyword evidence="2" id="KW-1185">Reference proteome</keyword>
<comment type="caution">
    <text evidence="1">The sequence shown here is derived from an EMBL/GenBank/DDBJ whole genome shotgun (WGS) entry which is preliminary data.</text>
</comment>
<dbReference type="RefSeq" id="WP_236676309.1">
    <property type="nucleotide sequence ID" value="NZ_JAERRB010000014.1"/>
</dbReference>
<sequence length="113" mass="12362">MVIFLPFCYAKPHEPGYSKLWVQVFGCGNISYHTYGGAMEAARLSAAAKDLAEEQVEMILGSQPRPATATLEKTFLTELRAILTPFGARVSLTPNYGPVPVNPYSKTPWGNGR</sequence>
<gene>
    <name evidence="1" type="ORF">JI741_27910</name>
</gene>
<dbReference type="Proteomes" id="UP000613030">
    <property type="component" value="Unassembled WGS sequence"/>
</dbReference>
<protein>
    <submittedName>
        <fullName evidence="1">Uncharacterized protein</fullName>
    </submittedName>
</protein>
<proteinExistence type="predicted"/>